<dbReference type="SUPFAM" id="SSF140683">
    <property type="entry name" value="SP0561-like"/>
    <property type="match status" value="1"/>
</dbReference>
<dbReference type="EMBL" id="AP023368">
    <property type="protein sequence ID" value="BCJ98645.1"/>
    <property type="molecule type" value="Genomic_DNA"/>
</dbReference>
<dbReference type="Pfam" id="PF01814">
    <property type="entry name" value="Hemerythrin"/>
    <property type="match status" value="1"/>
</dbReference>
<reference evidence="6 7" key="1">
    <citation type="submission" date="2020-08" db="EMBL/GenBank/DDBJ databases">
        <title>Draft genome sequencing of an Anaerocolumna strain isolated from anoxic soil subjected to BSD treatment.</title>
        <authorList>
            <person name="Uek A."/>
            <person name="Tonouchi A."/>
        </authorList>
    </citation>
    <scope>NUCLEOTIDE SEQUENCE [LARGE SCALE GENOMIC DNA]</scope>
    <source>
        <strain evidence="6 7">CTTW</strain>
    </source>
</reference>
<keyword evidence="2" id="KW-0963">Cytoplasm</keyword>
<dbReference type="GO" id="GO:0046872">
    <property type="term" value="F:metal ion binding"/>
    <property type="evidence" value="ECO:0007669"/>
    <property type="project" value="UniProtKB-KW"/>
</dbReference>
<evidence type="ECO:0000256" key="2">
    <source>
        <dbReference type="ARBA" id="ARBA00022490"/>
    </source>
</evidence>
<gene>
    <name evidence="6" type="ORF">bsdcttw_16860</name>
</gene>
<dbReference type="Pfam" id="PF04405">
    <property type="entry name" value="ScdA_N"/>
    <property type="match status" value="1"/>
</dbReference>
<evidence type="ECO:0000259" key="5">
    <source>
        <dbReference type="Pfam" id="PF01814"/>
    </source>
</evidence>
<dbReference type="Gene3D" id="1.20.120.520">
    <property type="entry name" value="nmb1532 protein domain like"/>
    <property type="match status" value="1"/>
</dbReference>
<keyword evidence="7" id="KW-1185">Reference proteome</keyword>
<dbReference type="Proteomes" id="UP000515703">
    <property type="component" value="Chromosome"/>
</dbReference>
<evidence type="ECO:0000256" key="3">
    <source>
        <dbReference type="ARBA" id="ARBA00022723"/>
    </source>
</evidence>
<accession>A0A7I8DNL2</accession>
<dbReference type="NCBIfam" id="TIGR03652">
    <property type="entry name" value="FeS_repair_RIC"/>
    <property type="match status" value="1"/>
</dbReference>
<dbReference type="KEGG" id="acht:bsdcttw_16860"/>
<keyword evidence="3" id="KW-0479">Metal-binding</keyword>
<evidence type="ECO:0000256" key="1">
    <source>
        <dbReference type="ARBA" id="ARBA00004496"/>
    </source>
</evidence>
<sequence length="234" mass="26902">MITGNMKITDVVKAYPEAIEIFNDFHIDYCCGGKDALEAALAELGIESNSFIELLNKKLIKSSHKSSNGQILAVDHLTEMNITELIDYIIDTHHTKERYLLAEIDELLNKVLLVHYEHHQEQLVPLHGLFSDLRKELQEHFAKEEKAIFPYMKKNFNKEKGIRYVKDLEDEHEAAGNLIKEITACTNDFTAPKDGCATYRLVFQKLQELVKDVYNHIFTENSLLFPKYEGGIES</sequence>
<organism evidence="6 7">
    <name type="scientific">Anaerocolumna chitinilytica</name>
    <dbReference type="NCBI Taxonomy" id="1727145"/>
    <lineage>
        <taxon>Bacteria</taxon>
        <taxon>Bacillati</taxon>
        <taxon>Bacillota</taxon>
        <taxon>Clostridia</taxon>
        <taxon>Lachnospirales</taxon>
        <taxon>Lachnospiraceae</taxon>
        <taxon>Anaerocolumna</taxon>
    </lineage>
</organism>
<evidence type="ECO:0000256" key="4">
    <source>
        <dbReference type="ARBA" id="ARBA00023004"/>
    </source>
</evidence>
<proteinExistence type="predicted"/>
<name>A0A7I8DNL2_9FIRM</name>
<dbReference type="InterPro" id="IPR038062">
    <property type="entry name" value="ScdA-like_N_sf"/>
</dbReference>
<evidence type="ECO:0000313" key="7">
    <source>
        <dbReference type="Proteomes" id="UP000515703"/>
    </source>
</evidence>
<feature type="domain" description="Hemerythrin-like" evidence="5">
    <location>
        <begin position="87"/>
        <end position="227"/>
    </location>
</feature>
<evidence type="ECO:0000313" key="6">
    <source>
        <dbReference type="EMBL" id="BCJ98645.1"/>
    </source>
</evidence>
<dbReference type="PANTHER" id="PTHR36438:SF1">
    <property type="entry name" value="IRON-SULFUR CLUSTER REPAIR PROTEIN YTFE"/>
    <property type="match status" value="1"/>
</dbReference>
<protein>
    <submittedName>
        <fullName evidence="6">Iron-sulfur cluster repair di-iron protein</fullName>
    </submittedName>
</protein>
<dbReference type="Gene3D" id="1.10.3910.10">
    <property type="entry name" value="SP0561-like"/>
    <property type="match status" value="1"/>
</dbReference>
<dbReference type="GO" id="GO:0005737">
    <property type="term" value="C:cytoplasm"/>
    <property type="evidence" value="ECO:0007669"/>
    <property type="project" value="UniProtKB-SubCell"/>
</dbReference>
<dbReference type="RefSeq" id="WP_185258965.1">
    <property type="nucleotide sequence ID" value="NZ_AP023368.1"/>
</dbReference>
<dbReference type="AlphaFoldDB" id="A0A7I8DNL2"/>
<keyword evidence="4" id="KW-0408">Iron</keyword>
<dbReference type="InterPro" id="IPR012312">
    <property type="entry name" value="Hemerythrin-like"/>
</dbReference>
<comment type="subcellular location">
    <subcellularLocation>
        <location evidence="1">Cytoplasm</location>
    </subcellularLocation>
</comment>
<dbReference type="PANTHER" id="PTHR36438">
    <property type="entry name" value="IRON-SULFUR CLUSTER REPAIR PROTEIN YTFE"/>
    <property type="match status" value="1"/>
</dbReference>
<reference evidence="6 7" key="2">
    <citation type="submission" date="2020-08" db="EMBL/GenBank/DDBJ databases">
        <authorList>
            <person name="Ueki A."/>
            <person name="Tonouchi A."/>
        </authorList>
    </citation>
    <scope>NUCLEOTIDE SEQUENCE [LARGE SCALE GENOMIC DNA]</scope>
    <source>
        <strain evidence="6 7">CTTW</strain>
    </source>
</reference>
<dbReference type="InterPro" id="IPR019903">
    <property type="entry name" value="RIC_family"/>
</dbReference>